<name>A0A8H4J5G6_9PEZI</name>
<evidence type="ECO:0000256" key="3">
    <source>
        <dbReference type="ARBA" id="ARBA00023125"/>
    </source>
</evidence>
<dbReference type="OrthoDB" id="121932at2759"/>
<gene>
    <name evidence="7" type="ORF">GTA08_BOTSDO00487</name>
</gene>
<protein>
    <submittedName>
        <fullName evidence="7">Sister chromatid cohesion protein ctf8 protein</fullName>
    </submittedName>
</protein>
<evidence type="ECO:0000313" key="7">
    <source>
        <dbReference type="EMBL" id="KAF4313455.1"/>
    </source>
</evidence>
<dbReference type="EMBL" id="WWBZ02000001">
    <property type="protein sequence ID" value="KAF4313455.1"/>
    <property type="molecule type" value="Genomic_DNA"/>
</dbReference>
<keyword evidence="5" id="KW-0131">Cell cycle</keyword>
<reference evidence="7" key="1">
    <citation type="submission" date="2020-04" db="EMBL/GenBank/DDBJ databases">
        <title>Genome Assembly and Annotation of Botryosphaeria dothidea sdau 11-99, a Latent Pathogen of Apple Fruit Ring Rot in China.</title>
        <authorList>
            <person name="Yu C."/>
            <person name="Diao Y."/>
            <person name="Lu Q."/>
            <person name="Zhao J."/>
            <person name="Cui S."/>
            <person name="Peng C."/>
            <person name="He B."/>
            <person name="Liu H."/>
        </authorList>
    </citation>
    <scope>NUCLEOTIDE SEQUENCE [LARGE SCALE GENOMIC DNA]</scope>
    <source>
        <strain evidence="7">Sdau11-99</strain>
    </source>
</reference>
<dbReference type="GO" id="GO:0003677">
    <property type="term" value="F:DNA binding"/>
    <property type="evidence" value="ECO:0007669"/>
    <property type="project" value="UniProtKB-KW"/>
</dbReference>
<evidence type="ECO:0000256" key="1">
    <source>
        <dbReference type="ARBA" id="ARBA00004123"/>
    </source>
</evidence>
<dbReference type="AlphaFoldDB" id="A0A8H4J5G6"/>
<keyword evidence="4" id="KW-0539">Nucleus</keyword>
<dbReference type="InterPro" id="IPR018607">
    <property type="entry name" value="Ctf8"/>
</dbReference>
<keyword evidence="8" id="KW-1185">Reference proteome</keyword>
<evidence type="ECO:0000256" key="5">
    <source>
        <dbReference type="ARBA" id="ARBA00023306"/>
    </source>
</evidence>
<dbReference type="GO" id="GO:0006260">
    <property type="term" value="P:DNA replication"/>
    <property type="evidence" value="ECO:0007669"/>
    <property type="project" value="UniProtKB-KW"/>
</dbReference>
<dbReference type="PANTHER" id="PTHR28605:SF1">
    <property type="entry name" value="CHROMOSOME TRANSMISSION FIDELITY FACTOR 8"/>
    <property type="match status" value="1"/>
</dbReference>
<comment type="caution">
    <text evidence="7">The sequence shown here is derived from an EMBL/GenBank/DDBJ whole genome shotgun (WGS) entry which is preliminary data.</text>
</comment>
<dbReference type="PANTHER" id="PTHR28605">
    <property type="entry name" value="CTF8, CHROMOSOME TRANSMISSION FIDELITY FACTOR 8 HOMOLOG (S. CEREVISIAE)"/>
    <property type="match status" value="1"/>
</dbReference>
<dbReference type="GO" id="GO:0031390">
    <property type="term" value="C:Ctf18 RFC-like complex"/>
    <property type="evidence" value="ECO:0007669"/>
    <property type="project" value="InterPro"/>
</dbReference>
<evidence type="ECO:0000256" key="4">
    <source>
        <dbReference type="ARBA" id="ARBA00023242"/>
    </source>
</evidence>
<comment type="subcellular location">
    <subcellularLocation>
        <location evidence="1">Nucleus</location>
    </subcellularLocation>
</comment>
<accession>A0A8H4J5G6</accession>
<dbReference type="Pfam" id="PF09696">
    <property type="entry name" value="Ctf8"/>
    <property type="match status" value="1"/>
</dbReference>
<organism evidence="7 8">
    <name type="scientific">Botryosphaeria dothidea</name>
    <dbReference type="NCBI Taxonomy" id="55169"/>
    <lineage>
        <taxon>Eukaryota</taxon>
        <taxon>Fungi</taxon>
        <taxon>Dikarya</taxon>
        <taxon>Ascomycota</taxon>
        <taxon>Pezizomycotina</taxon>
        <taxon>Dothideomycetes</taxon>
        <taxon>Dothideomycetes incertae sedis</taxon>
        <taxon>Botryosphaeriales</taxon>
        <taxon>Botryosphaeriaceae</taxon>
        <taxon>Botryosphaeria</taxon>
    </lineage>
</organism>
<comment type="similarity">
    <text evidence="6">Belongs to the CTF8 family.</text>
</comment>
<sequence length="146" mass="16026">MPSIPLHPPPESRSTTAVVENPLPQLLHTPSGLAILELQATIHSSAIPAEPDATDSATHMPVGKLVFPLYSPTDPLENTAWMKRVHMYVGKHQRLTGEVKKLPKPLAIIRRKPGTSEEQGQEELEIAEIIRHKIIFSSRPEPVSGA</sequence>
<dbReference type="GO" id="GO:0007064">
    <property type="term" value="P:mitotic sister chromatid cohesion"/>
    <property type="evidence" value="ECO:0007669"/>
    <property type="project" value="InterPro"/>
</dbReference>
<evidence type="ECO:0000313" key="8">
    <source>
        <dbReference type="Proteomes" id="UP000572817"/>
    </source>
</evidence>
<keyword evidence="2" id="KW-0235">DNA replication</keyword>
<evidence type="ECO:0000256" key="6">
    <source>
        <dbReference type="ARBA" id="ARBA00038447"/>
    </source>
</evidence>
<proteinExistence type="inferred from homology"/>
<keyword evidence="3" id="KW-0238">DNA-binding</keyword>
<evidence type="ECO:0000256" key="2">
    <source>
        <dbReference type="ARBA" id="ARBA00022705"/>
    </source>
</evidence>
<dbReference type="Proteomes" id="UP000572817">
    <property type="component" value="Unassembled WGS sequence"/>
</dbReference>